<comment type="caution">
    <text evidence="2">The sequence shown here is derived from an EMBL/GenBank/DDBJ whole genome shotgun (WGS) entry which is preliminary data.</text>
</comment>
<reference evidence="2 3" key="1">
    <citation type="submission" date="2020-08" db="EMBL/GenBank/DDBJ databases">
        <title>Genomic Encyclopedia of Type Strains, Phase IV (KMG-V): Genome sequencing to study the core and pangenomes of soil and plant-associated prokaryotes.</title>
        <authorList>
            <person name="Whitman W."/>
        </authorList>
    </citation>
    <scope>NUCLEOTIDE SEQUENCE [LARGE SCALE GENOMIC DNA]</scope>
    <source>
        <strain evidence="2 3">S3M1</strain>
    </source>
</reference>
<keyword evidence="1" id="KW-1133">Transmembrane helix</keyword>
<dbReference type="AlphaFoldDB" id="A0A7W8ZKL0"/>
<evidence type="ECO:0000313" key="3">
    <source>
        <dbReference type="Proteomes" id="UP000537204"/>
    </source>
</evidence>
<dbReference type="Proteomes" id="UP000537204">
    <property type="component" value="Unassembled WGS sequence"/>
</dbReference>
<protein>
    <recommendedName>
        <fullName evidence="4">DUF3592 domain-containing protein</fullName>
    </recommendedName>
</protein>
<accession>A0A7W8ZKL0</accession>
<keyword evidence="1" id="KW-0812">Transmembrane</keyword>
<proteinExistence type="predicted"/>
<dbReference type="EMBL" id="JACHCE010000002">
    <property type="protein sequence ID" value="MBB5635759.1"/>
    <property type="molecule type" value="Genomic_DNA"/>
</dbReference>
<keyword evidence="1" id="KW-0472">Membrane</keyword>
<organism evidence="2 3">
    <name type="scientific">Pedobacter cryoconitis</name>
    <dbReference type="NCBI Taxonomy" id="188932"/>
    <lineage>
        <taxon>Bacteria</taxon>
        <taxon>Pseudomonadati</taxon>
        <taxon>Bacteroidota</taxon>
        <taxon>Sphingobacteriia</taxon>
        <taxon>Sphingobacteriales</taxon>
        <taxon>Sphingobacteriaceae</taxon>
        <taxon>Pedobacter</taxon>
    </lineage>
</organism>
<name>A0A7W8ZKL0_9SPHI</name>
<feature type="transmembrane region" description="Helical" evidence="1">
    <location>
        <begin position="104"/>
        <end position="125"/>
    </location>
</feature>
<feature type="transmembrane region" description="Helical" evidence="1">
    <location>
        <begin position="6"/>
        <end position="24"/>
    </location>
</feature>
<evidence type="ECO:0000256" key="1">
    <source>
        <dbReference type="SAM" id="Phobius"/>
    </source>
</evidence>
<sequence>MNYMVMYMLAVGLLLTGFGLSKIFKRKQYKRSGIKVDGIVSDIVASGRNYYPIVSYETLDGVEVVEEYPLGTSPSAFRKGERIAVFYKQENCKKFIIDTKKSEYIEFAFVAVGVLVVVVAGFYLVGGELF</sequence>
<evidence type="ECO:0008006" key="4">
    <source>
        <dbReference type="Google" id="ProtNLM"/>
    </source>
</evidence>
<gene>
    <name evidence="2" type="ORF">HDE68_001647</name>
</gene>
<evidence type="ECO:0000313" key="2">
    <source>
        <dbReference type="EMBL" id="MBB5635759.1"/>
    </source>
</evidence>